<dbReference type="PANTHER" id="PTHR33840">
    <property type="match status" value="1"/>
</dbReference>
<evidence type="ECO:0000313" key="4">
    <source>
        <dbReference type="EMBL" id="MBF7957478.1"/>
    </source>
</evidence>
<organism evidence="4 5">
    <name type="scientific">Rahnella victoriana</name>
    <dbReference type="NCBI Taxonomy" id="1510570"/>
    <lineage>
        <taxon>Bacteria</taxon>
        <taxon>Pseudomonadati</taxon>
        <taxon>Pseudomonadota</taxon>
        <taxon>Gammaproteobacteria</taxon>
        <taxon>Enterobacterales</taxon>
        <taxon>Yersiniaceae</taxon>
        <taxon>Rahnella</taxon>
    </lineage>
</organism>
<accession>A0ABS0DVN6</accession>
<evidence type="ECO:0000259" key="2">
    <source>
        <dbReference type="Pfam" id="PF09994"/>
    </source>
</evidence>
<dbReference type="PANTHER" id="PTHR33840:SF1">
    <property type="entry name" value="TLE1 PHOSPHOLIPASE DOMAIN-CONTAINING PROTEIN"/>
    <property type="match status" value="1"/>
</dbReference>
<feature type="region of interest" description="Disordered" evidence="1">
    <location>
        <begin position="553"/>
        <end position="576"/>
    </location>
</feature>
<reference evidence="4 5" key="1">
    <citation type="submission" date="2020-11" db="EMBL/GenBank/DDBJ databases">
        <title>Taxonomic investigation of Rahnella spp.</title>
        <authorList>
            <person name="Lee S.D."/>
        </authorList>
    </citation>
    <scope>NUCLEOTIDE SEQUENCE [LARGE SCALE GENOMIC DNA]</scope>
    <source>
        <strain evidence="4 5">SAP-10</strain>
    </source>
</reference>
<feature type="compositionally biased region" description="Basic and acidic residues" evidence="1">
    <location>
        <begin position="553"/>
        <end position="563"/>
    </location>
</feature>
<dbReference type="InterPro" id="IPR018712">
    <property type="entry name" value="Tle1-like_cat"/>
</dbReference>
<evidence type="ECO:0000313" key="5">
    <source>
        <dbReference type="Proteomes" id="UP000600307"/>
    </source>
</evidence>
<comment type="caution">
    <text evidence="4">The sequence shown here is derived from an EMBL/GenBank/DDBJ whole genome shotgun (WGS) entry which is preliminary data.</text>
</comment>
<dbReference type="RefSeq" id="WP_195817751.1">
    <property type="nucleotide sequence ID" value="NZ_JADOBH010000004.1"/>
</dbReference>
<evidence type="ECO:0000259" key="3">
    <source>
        <dbReference type="Pfam" id="PF22137"/>
    </source>
</evidence>
<dbReference type="EMBL" id="JADOBH010000004">
    <property type="protein sequence ID" value="MBF7957478.1"/>
    <property type="molecule type" value="Genomic_DNA"/>
</dbReference>
<feature type="domain" description="T6SS Phospholipase effector Tle1-like catalytic" evidence="2">
    <location>
        <begin position="289"/>
        <end position="413"/>
    </location>
</feature>
<dbReference type="Proteomes" id="UP000600307">
    <property type="component" value="Unassembled WGS sequence"/>
</dbReference>
<dbReference type="Pfam" id="PF22137">
    <property type="entry name" value="T6SS_Tle1-like_C"/>
    <property type="match status" value="1"/>
</dbReference>
<name>A0ABS0DVN6_9GAMM</name>
<evidence type="ECO:0000256" key="1">
    <source>
        <dbReference type="SAM" id="MobiDB-lite"/>
    </source>
</evidence>
<sequence length="819" mass="91773">MSQIDSAKKDLVWYPAQFPAQGRLPELAALTGKNCKQQESYERAYRQELCLAADRRVEPPCCKTLHISLFFDGTGNNLNNDLYLSDPKHPTNIARLFRATIGTGYAGGVEEKKSELLDADISAEERYFKYYIPGVGTPFTEINDLEYSMTGLAGAHYGEERINWGLLRIIDTLMRTLKMDKLSDSDYLTSIDKMGTTWMKLGMGGSHNRYEEFNKRLTKLEPKLRVALAPAEPGKSKLLGIKLYVYGFSRGAAEARAFVRWLSELLPKPAAEGLKPEQCLAVNDLKIPLSVEFLGLFDTVASVGIAHVAPVAEGHMAWADDTQELPDEATYGGLIKRCVHLVSSHEQRLCFPMDSLRRTDGTYPANSVEVIYPGMHSDLGGGYPPKDQGKAINEEDDLYDDSLLLSQIALHEMYAAAFMAGAPLKVQKDAVPNDLKKDIWRSMANDLENNFAISPLLIGRFNAWRETTLNLPPTQGKLTSEQAAQFEPVRASVALEEAIENQIAWITAWRIDRYANKSFLITRFYDRATNEDAEPEHMETSKKDYAERVDNVEKERDKQRADYRPGNPPVVLYPGTKDFDPDLAKTQLYQAAIEFGEDYREDHRSYTSVPHFILETIPLTPIYLLRSDDVGRDFLLIKGSGKLHVDTLFPARGEASNATEPGGLVRALFDDQVHDSRAWFLHYALGSREPWGSYFLYRMIYFGKKCNKELSLMTVAGNVAGALNPTKSVIFRFLPKSAKETVSEGIDAAKTKLLQAEPLDITTQQPLAMLPDAGEVTAFTYVPGSVVSQQTQLIEQQDYDQHQTMIALHQSKIESLQVS</sequence>
<feature type="domain" description="T6SS Phospholipase effector Tle1-like C-terminal" evidence="3">
    <location>
        <begin position="457"/>
        <end position="805"/>
    </location>
</feature>
<gene>
    <name evidence="4" type="ORF">IV431_18110</name>
</gene>
<dbReference type="Pfam" id="PF09994">
    <property type="entry name" value="T6SS_Tle1-like_cat"/>
    <property type="match status" value="1"/>
</dbReference>
<keyword evidence="5" id="KW-1185">Reference proteome</keyword>
<protein>
    <submittedName>
        <fullName evidence="4">DUF2235 domain-containing protein</fullName>
    </submittedName>
</protein>
<proteinExistence type="predicted"/>
<dbReference type="InterPro" id="IPR054388">
    <property type="entry name" value="Tle1-like_C"/>
</dbReference>